<dbReference type="InterPro" id="IPR011333">
    <property type="entry name" value="SKP1/BTB/POZ_sf"/>
</dbReference>
<evidence type="ECO:0000259" key="1">
    <source>
        <dbReference type="PROSITE" id="PS50097"/>
    </source>
</evidence>
<gene>
    <name evidence="2" type="ORF">L5515_009611</name>
</gene>
<evidence type="ECO:0000313" key="2">
    <source>
        <dbReference type="EMBL" id="UMM38034.1"/>
    </source>
</evidence>
<dbReference type="InterPro" id="IPR000210">
    <property type="entry name" value="BTB/POZ_dom"/>
</dbReference>
<dbReference type="Gene3D" id="3.30.710.10">
    <property type="entry name" value="Potassium Channel Kv1.1, Chain A"/>
    <property type="match status" value="1"/>
</dbReference>
<evidence type="ECO:0000313" key="3">
    <source>
        <dbReference type="Proteomes" id="UP000829354"/>
    </source>
</evidence>
<dbReference type="CDD" id="cd18186">
    <property type="entry name" value="BTB_POZ_ZBTB_KLHL-like"/>
    <property type="match status" value="1"/>
</dbReference>
<proteinExistence type="predicted"/>
<dbReference type="SMART" id="SM00225">
    <property type="entry name" value="BTB"/>
    <property type="match status" value="1"/>
</dbReference>
<dbReference type="PROSITE" id="PS50097">
    <property type="entry name" value="BTB"/>
    <property type="match status" value="1"/>
</dbReference>
<dbReference type="AlphaFoldDB" id="A0AAE9F4L1"/>
<dbReference type="EMBL" id="CP092624">
    <property type="protein sequence ID" value="UMM38034.1"/>
    <property type="molecule type" value="Genomic_DNA"/>
</dbReference>
<protein>
    <recommendedName>
        <fullName evidence="1">BTB domain-containing protein</fullName>
    </recommendedName>
</protein>
<dbReference type="PANTHER" id="PTHR22744:SF14">
    <property type="entry name" value="BTB DOMAIN-CONTAINING PROTEIN-RELATED"/>
    <property type="match status" value="1"/>
</dbReference>
<keyword evidence="3" id="KW-1185">Reference proteome</keyword>
<name>A0AAE9F4L1_CAEBR</name>
<dbReference type="Proteomes" id="UP000829354">
    <property type="component" value="Chromosome V"/>
</dbReference>
<dbReference type="Pfam" id="PF00651">
    <property type="entry name" value="BTB"/>
    <property type="match status" value="1"/>
</dbReference>
<accession>A0AAE9F4L1</accession>
<organism evidence="2 3">
    <name type="scientific">Caenorhabditis briggsae</name>
    <dbReference type="NCBI Taxonomy" id="6238"/>
    <lineage>
        <taxon>Eukaryota</taxon>
        <taxon>Metazoa</taxon>
        <taxon>Ecdysozoa</taxon>
        <taxon>Nematoda</taxon>
        <taxon>Chromadorea</taxon>
        <taxon>Rhabditida</taxon>
        <taxon>Rhabditina</taxon>
        <taxon>Rhabditomorpha</taxon>
        <taxon>Rhabditoidea</taxon>
        <taxon>Rhabditidae</taxon>
        <taxon>Peloderinae</taxon>
        <taxon>Caenorhabditis</taxon>
    </lineage>
</organism>
<sequence length="180" mass="20791">MSLSISADESIFLKTNKTDAILVVDGMKLHVNKAILSYHSDYFNTLFNSEFKEKSMSEIEIKDVQFWEFAALLSLVHGSTVKPHYSYIENILELADRFLLPSVKPYLEGILIISSVSRLDKLRIAEKYNFKDLMSNGIQEFTKEDDIHRLVIDMDYNKLADSTKVRILTQMLFQKSLVDK</sequence>
<dbReference type="SUPFAM" id="SSF54695">
    <property type="entry name" value="POZ domain"/>
    <property type="match status" value="1"/>
</dbReference>
<reference evidence="2 3" key="1">
    <citation type="submission" date="2022-04" db="EMBL/GenBank/DDBJ databases">
        <title>Chromosome-level reference genomes for two strains of Caenorhabditis briggsae: an improved platform for comparative genomics.</title>
        <authorList>
            <person name="Stevens L."/>
            <person name="Andersen E."/>
        </authorList>
    </citation>
    <scope>NUCLEOTIDE SEQUENCE [LARGE SCALE GENOMIC DNA]</scope>
    <source>
        <strain evidence="2">VX34</strain>
        <tissue evidence="2">Whole-organism</tissue>
    </source>
</reference>
<feature type="domain" description="BTB" evidence="1">
    <location>
        <begin position="18"/>
        <end position="85"/>
    </location>
</feature>
<dbReference type="PANTHER" id="PTHR22744">
    <property type="entry name" value="HELIX LOOP HELIX PROTEIN 21-RELATED"/>
    <property type="match status" value="1"/>
</dbReference>